<comment type="caution">
    <text evidence="1">The sequence shown here is derived from an EMBL/GenBank/DDBJ whole genome shotgun (WGS) entry which is preliminary data.</text>
</comment>
<keyword evidence="1" id="KW-0378">Hydrolase</keyword>
<organism evidence="1 2">
    <name type="scientific">Aliikangiella maris</name>
    <dbReference type="NCBI Taxonomy" id="3162458"/>
    <lineage>
        <taxon>Bacteria</taxon>
        <taxon>Pseudomonadati</taxon>
        <taxon>Pseudomonadota</taxon>
        <taxon>Gammaproteobacteria</taxon>
        <taxon>Oceanospirillales</taxon>
        <taxon>Pleioneaceae</taxon>
        <taxon>Aliikangiella</taxon>
    </lineage>
</organism>
<dbReference type="EMBL" id="JBEVCJ010000007">
    <property type="protein sequence ID" value="MET1255079.1"/>
    <property type="molecule type" value="Genomic_DNA"/>
</dbReference>
<keyword evidence="1" id="KW-0645">Protease</keyword>
<dbReference type="InterPro" id="IPR001915">
    <property type="entry name" value="Peptidase_M48"/>
</dbReference>
<evidence type="ECO:0000313" key="2">
    <source>
        <dbReference type="Proteomes" id="UP001548189"/>
    </source>
</evidence>
<dbReference type="InterPro" id="IPR050083">
    <property type="entry name" value="HtpX_protease"/>
</dbReference>
<dbReference type="PANTHER" id="PTHR43221">
    <property type="entry name" value="PROTEASE HTPX"/>
    <property type="match status" value="1"/>
</dbReference>
<proteinExistence type="predicted"/>
<dbReference type="EC" id="3.4.24.-" evidence="1"/>
<dbReference type="CDD" id="cd07328">
    <property type="entry name" value="M48_Ste24p_like"/>
    <property type="match status" value="1"/>
</dbReference>
<dbReference type="GO" id="GO:0008237">
    <property type="term" value="F:metallopeptidase activity"/>
    <property type="evidence" value="ECO:0007669"/>
    <property type="project" value="UniProtKB-KW"/>
</dbReference>
<sequence>MNADRYGSLIKFLEKQSQTYPAWYKFKVLALSMVGFLFILSMLVLVIGLGIGIFAFALFTKNIVVLKLLAKFFWLPLVIAFYIFKALLVKIEKPQGVELTASELPELFSTIDEIKDRLGTQKIHHVILNDEMNAAVVTIPKLGLLGWRINYLVIGLPLMQLLSPEEFNSVLAHELGHISNRHTRFSNWVYRVRMTWFQLLVSLEKKRSFVTNIFIRFFNWYAPFFDNYTFVLARQNEYEADSDAARVTCGNVAASALIRVHAFGQLVEQDFWQSVWDKAKVTAIPPEDVYFDLNKTINQVKQDDVEQMVAKALEIKTDTQDTHPCLSDRLSALQSKKQLILKQQSASEVYLSSQYSKLVNIFNQQWRELAKEHWQEMYDYYQQARNNLLKFEHKVNSNEIEVDEIVKYAQAVEALHSAENAIVYYRQALKIDRDHPTANYGLGFILLNQNDDSGEKYLRKAMLVNLSMKAELAETLYNYFHYHQNVAKATEYEALYAEVCQQQQAMENKLGEVNRKSVLIELKLDKKLKRKITQQLGEISNIGKVWCAEKITPDYPDTPCIVLVIKLKGFWINEQDKMSEVLNKIQLPCFAYVATTGLHRWLNRKIKQVPNSLLFDSRSSYLP</sequence>
<dbReference type="SUPFAM" id="SSF48452">
    <property type="entry name" value="TPR-like"/>
    <property type="match status" value="1"/>
</dbReference>
<name>A0ABV2BT48_9GAMM</name>
<dbReference type="PANTHER" id="PTHR43221:SF1">
    <property type="entry name" value="PROTEASE HTPX"/>
    <property type="match status" value="1"/>
</dbReference>
<dbReference type="InterPro" id="IPR011990">
    <property type="entry name" value="TPR-like_helical_dom_sf"/>
</dbReference>
<keyword evidence="2" id="KW-1185">Reference proteome</keyword>
<dbReference type="Gene3D" id="1.25.40.10">
    <property type="entry name" value="Tetratricopeptide repeat domain"/>
    <property type="match status" value="1"/>
</dbReference>
<dbReference type="Proteomes" id="UP001548189">
    <property type="component" value="Unassembled WGS sequence"/>
</dbReference>
<reference evidence="1 2" key="1">
    <citation type="submission" date="2024-06" db="EMBL/GenBank/DDBJ databases">
        <authorList>
            <person name="Li F."/>
        </authorList>
    </citation>
    <scope>NUCLEOTIDE SEQUENCE [LARGE SCALE GENOMIC DNA]</scope>
    <source>
        <strain evidence="1 2">GXAS 311</strain>
    </source>
</reference>
<dbReference type="Pfam" id="PF01435">
    <property type="entry name" value="Peptidase_M48"/>
    <property type="match status" value="1"/>
</dbReference>
<gene>
    <name evidence="1" type="ORF">ABVT43_08080</name>
</gene>
<protein>
    <submittedName>
        <fullName evidence="1">M48 family metalloprotease</fullName>
        <ecNumber evidence="1">3.4.24.-</ecNumber>
    </submittedName>
</protein>
<dbReference type="Gene3D" id="3.30.2010.10">
    <property type="entry name" value="Metalloproteases ('zincins'), catalytic domain"/>
    <property type="match status" value="1"/>
</dbReference>
<evidence type="ECO:0000313" key="1">
    <source>
        <dbReference type="EMBL" id="MET1255079.1"/>
    </source>
</evidence>
<accession>A0ABV2BT48</accession>
<keyword evidence="1" id="KW-0482">Metalloprotease</keyword>